<evidence type="ECO:0000313" key="2">
    <source>
        <dbReference type="EnsemblPlants" id="EMT03111"/>
    </source>
</evidence>
<sequence length="217" mass="24150">MPTQDIPGDLATHTRTHTRRRGEKCQGSNPVSSSSHLRQGDSDSTINDHRWSPHINKRRGLRRTTPNSPPHELKTRQLRLWRRALQGESAGPASSQRRNRPPVSCHRHRESTSSAAPTSGRQVRLDNPSNTPDETDYQSSAAAQLRLKPPSLPHKKLRHITIAGRTPAGRNAASVQPMERANGIQSSSRRHPKEGSDDVDAAVRPDRALGFHPKSWN</sequence>
<evidence type="ECO:0000256" key="1">
    <source>
        <dbReference type="SAM" id="MobiDB-lite"/>
    </source>
</evidence>
<name>N1QQL4_AEGTA</name>
<feature type="compositionally biased region" description="Basic and acidic residues" evidence="1">
    <location>
        <begin position="38"/>
        <end position="51"/>
    </location>
</feature>
<protein>
    <submittedName>
        <fullName evidence="2">Uncharacterized protein</fullName>
    </submittedName>
</protein>
<feature type="region of interest" description="Disordered" evidence="1">
    <location>
        <begin position="1"/>
        <end position="217"/>
    </location>
</feature>
<dbReference type="AlphaFoldDB" id="N1QQL4"/>
<feature type="compositionally biased region" description="Basic residues" evidence="1">
    <location>
        <begin position="97"/>
        <end position="109"/>
    </location>
</feature>
<reference evidence="2" key="1">
    <citation type="submission" date="2015-06" db="UniProtKB">
        <authorList>
            <consortium name="EnsemblPlants"/>
        </authorList>
    </citation>
    <scope>IDENTIFICATION</scope>
</reference>
<dbReference type="EnsemblPlants" id="EMT03111">
    <property type="protein sequence ID" value="EMT03111"/>
    <property type="gene ID" value="F775_28469"/>
</dbReference>
<feature type="compositionally biased region" description="Polar residues" evidence="1">
    <location>
        <begin position="26"/>
        <end position="37"/>
    </location>
</feature>
<feature type="compositionally biased region" description="Basic and acidic residues" evidence="1">
    <location>
        <begin position="193"/>
        <end position="209"/>
    </location>
</feature>
<feature type="compositionally biased region" description="Polar residues" evidence="1">
    <location>
        <begin position="112"/>
        <end position="142"/>
    </location>
</feature>
<organism evidence="2">
    <name type="scientific">Aegilops tauschii</name>
    <name type="common">Tausch's goatgrass</name>
    <name type="synonym">Aegilops squarrosa</name>
    <dbReference type="NCBI Taxonomy" id="37682"/>
    <lineage>
        <taxon>Eukaryota</taxon>
        <taxon>Viridiplantae</taxon>
        <taxon>Streptophyta</taxon>
        <taxon>Embryophyta</taxon>
        <taxon>Tracheophyta</taxon>
        <taxon>Spermatophyta</taxon>
        <taxon>Magnoliopsida</taxon>
        <taxon>Liliopsida</taxon>
        <taxon>Poales</taxon>
        <taxon>Poaceae</taxon>
        <taxon>BOP clade</taxon>
        <taxon>Pooideae</taxon>
        <taxon>Triticodae</taxon>
        <taxon>Triticeae</taxon>
        <taxon>Triticinae</taxon>
        <taxon>Aegilops</taxon>
    </lineage>
</organism>
<accession>N1QQL4</accession>
<proteinExistence type="predicted"/>